<comment type="function">
    <text evidence="2">Part of the Type IV secretion system.</text>
</comment>
<feature type="domain" description="Bacterial type II secretion system protein E" evidence="3">
    <location>
        <begin position="154"/>
        <end position="294"/>
    </location>
</feature>
<dbReference type="InterPro" id="IPR050921">
    <property type="entry name" value="T4SS_GSP_E_ATPase"/>
</dbReference>
<geneLocation type="plasmid" evidence="4 5">
    <name>unnamed</name>
</geneLocation>
<keyword evidence="2" id="KW-0997">Cell inner membrane</keyword>
<keyword evidence="4" id="KW-0614">Plasmid</keyword>
<dbReference type="Gene3D" id="3.40.50.300">
    <property type="entry name" value="P-loop containing nucleotide triphosphate hydrolases"/>
    <property type="match status" value="1"/>
</dbReference>
<dbReference type="Proteomes" id="UP000595610">
    <property type="component" value="Plasmid unnamed"/>
</dbReference>
<comment type="subcellular location">
    <subcellularLocation>
        <location evidence="2">Cell inner membrane</location>
        <topology evidence="2">Peripheral membrane protein</topology>
        <orientation evidence="2">Cytoplasmic side</orientation>
    </subcellularLocation>
</comment>
<dbReference type="NCBIfam" id="TIGR02788">
    <property type="entry name" value="VirB11"/>
    <property type="match status" value="1"/>
</dbReference>
<dbReference type="EMBL" id="CP066077">
    <property type="protein sequence ID" value="QQC67853.1"/>
    <property type="molecule type" value="Genomic_DNA"/>
</dbReference>
<dbReference type="RefSeq" id="WP_042329689.1">
    <property type="nucleotide sequence ID" value="NZ_CP066077.1"/>
</dbReference>
<gene>
    <name evidence="4" type="primary">virB11</name>
    <name evidence="4" type="ORF">I6I06_28965</name>
</gene>
<protein>
    <recommendedName>
        <fullName evidence="2">Type IV secretion system protein</fullName>
    </recommendedName>
</protein>
<dbReference type="GO" id="GO:0005886">
    <property type="term" value="C:plasma membrane"/>
    <property type="evidence" value="ECO:0007669"/>
    <property type="project" value="UniProtKB-SubCell"/>
</dbReference>
<dbReference type="GO" id="GO:0005524">
    <property type="term" value="F:ATP binding"/>
    <property type="evidence" value="ECO:0007669"/>
    <property type="project" value="UniProtKB-UniRule"/>
</dbReference>
<accession>A0A7T4N9U2</accession>
<dbReference type="SUPFAM" id="SSF52540">
    <property type="entry name" value="P-loop containing nucleoside triphosphate hydrolases"/>
    <property type="match status" value="1"/>
</dbReference>
<comment type="similarity">
    <text evidence="1 2">Belongs to the GSP E family.</text>
</comment>
<dbReference type="GO" id="GO:0043684">
    <property type="term" value="C:type IV secretion system complex"/>
    <property type="evidence" value="ECO:0007669"/>
    <property type="project" value="UniProtKB-UniRule"/>
</dbReference>
<name>A0A7T4N9U2_9BURK</name>
<evidence type="ECO:0000256" key="1">
    <source>
        <dbReference type="ARBA" id="ARBA00006611"/>
    </source>
</evidence>
<dbReference type="GO" id="GO:0016887">
    <property type="term" value="F:ATP hydrolysis activity"/>
    <property type="evidence" value="ECO:0007669"/>
    <property type="project" value="InterPro"/>
</dbReference>
<dbReference type="InterPro" id="IPR027417">
    <property type="entry name" value="P-loop_NTPase"/>
</dbReference>
<keyword evidence="2" id="KW-0472">Membrane</keyword>
<dbReference type="CDD" id="cd01130">
    <property type="entry name" value="VirB11-like_ATPase"/>
    <property type="match status" value="1"/>
</dbReference>
<evidence type="ECO:0000313" key="4">
    <source>
        <dbReference type="EMBL" id="QQC67853.1"/>
    </source>
</evidence>
<dbReference type="KEGG" id="pgis:I6I06_28965"/>
<evidence type="ECO:0000256" key="2">
    <source>
        <dbReference type="RuleBase" id="RU366071"/>
    </source>
</evidence>
<evidence type="ECO:0000313" key="5">
    <source>
        <dbReference type="Proteomes" id="UP000595610"/>
    </source>
</evidence>
<proteinExistence type="inferred from homology"/>
<sequence length="336" mass="37436">MSILPAFENRTAGLRPLFEDPAVTEIAINGPGLAWAGRQGKRFMEPVTLPELSMSTLTDIADQVAHVSDQTIDVARPLLAASIPAELTGQQDRDFRIQIILPPAVPSNTVSITIRKPSVLDLDLPYYIGSGAFDHVNEPLPDSEDTDRQLRVLYQEKNWPEFLACAVRAKKNILISAATNTGKTAFINMLLKLIPLDERIVTLEDAREIRALQKNVVNLLYSRGNQGVSKVTPVDLMEAGLRMSPDRLIAGELRGAEAYIALEMLNSGHDGFMSTIHSKSPEHMWDRLAQMVMRFGSTMQRGEIIDYARGLIDVVVQMHRYDDGLRGISRIIYEHH</sequence>
<keyword evidence="2" id="KW-0067">ATP-binding</keyword>
<dbReference type="Pfam" id="PF00437">
    <property type="entry name" value="T2SSE"/>
    <property type="match status" value="1"/>
</dbReference>
<organism evidence="4 5">
    <name type="scientific">Paraburkholderia ginsengisoli</name>
    <dbReference type="NCBI Taxonomy" id="311231"/>
    <lineage>
        <taxon>Bacteria</taxon>
        <taxon>Pseudomonadati</taxon>
        <taxon>Pseudomonadota</taxon>
        <taxon>Betaproteobacteria</taxon>
        <taxon>Burkholderiales</taxon>
        <taxon>Burkholderiaceae</taxon>
        <taxon>Paraburkholderia</taxon>
    </lineage>
</organism>
<dbReference type="Gene3D" id="3.30.450.90">
    <property type="match status" value="1"/>
</dbReference>
<keyword evidence="2" id="KW-1003">Cell membrane</keyword>
<evidence type="ECO:0000259" key="3">
    <source>
        <dbReference type="Pfam" id="PF00437"/>
    </source>
</evidence>
<dbReference type="PANTHER" id="PTHR30486:SF6">
    <property type="entry name" value="TYPE IV PILUS RETRACTATION ATPASE PILT"/>
    <property type="match status" value="1"/>
</dbReference>
<dbReference type="InterPro" id="IPR014155">
    <property type="entry name" value="VirB11"/>
</dbReference>
<dbReference type="InterPro" id="IPR001482">
    <property type="entry name" value="T2SS/T4SS_dom"/>
</dbReference>
<dbReference type="PANTHER" id="PTHR30486">
    <property type="entry name" value="TWITCHING MOTILITY PROTEIN PILT"/>
    <property type="match status" value="1"/>
</dbReference>
<dbReference type="AlphaFoldDB" id="A0A7T4N9U2"/>
<reference evidence="4 5" key="1">
    <citation type="submission" date="2020-12" db="EMBL/GenBank/DDBJ databases">
        <title>FDA dAtabase for Regulatory Grade micrObial Sequences (FDA-ARGOS): Supporting development and validation of Infectious Disease Dx tests.</title>
        <authorList>
            <person name="Nelson B."/>
            <person name="Plummer A."/>
            <person name="Tallon L."/>
            <person name="Sadzewicz L."/>
            <person name="Zhao X."/>
            <person name="Boylan J."/>
            <person name="Ott S."/>
            <person name="Bowen H."/>
            <person name="Vavikolanu K."/>
            <person name="Mehta A."/>
            <person name="Aluvathingal J."/>
            <person name="Nadendla S."/>
            <person name="Myers T."/>
            <person name="Yan Y."/>
            <person name="Sichtig H."/>
        </authorList>
    </citation>
    <scope>NUCLEOTIDE SEQUENCE [LARGE SCALE GENOMIC DNA]</scope>
    <source>
        <strain evidence="4 5">FDAARGOS_1049</strain>
        <plasmid evidence="4 5">unnamed</plasmid>
    </source>
</reference>
<dbReference type="GO" id="GO:0044097">
    <property type="term" value="P:secretion by the type IV secretion system"/>
    <property type="evidence" value="ECO:0007669"/>
    <property type="project" value="InterPro"/>
</dbReference>
<keyword evidence="5" id="KW-1185">Reference proteome</keyword>
<keyword evidence="2" id="KW-0547">Nucleotide-binding</keyword>